<keyword evidence="1" id="KW-0812">Transmembrane</keyword>
<name>A0A0G0ARQ7_9BACT</name>
<accession>A0A0G0ARQ7</accession>
<sequence length="134" mass="14901">MDPRTKTLAWKTILPFVVAAFSILFFTTRCGASMGSVDKEGAVTKWDDLEKPGVRADPAKVFQAFWREAKQEPWMIADGRAVVVCSKGQLAGTDNIGKCKKLLLCINPKTSSFYPKGYQQYEDDKRACAICKCP</sequence>
<dbReference type="AlphaFoldDB" id="A0A0G0ARQ7"/>
<evidence type="ECO:0000256" key="1">
    <source>
        <dbReference type="SAM" id="Phobius"/>
    </source>
</evidence>
<keyword evidence="1" id="KW-0472">Membrane</keyword>
<keyword evidence="1" id="KW-1133">Transmembrane helix</keyword>
<organism evidence="2 3">
    <name type="scientific">Candidatus Magasanikbacteria bacterium GW2011_GWC2_34_16</name>
    <dbReference type="NCBI Taxonomy" id="1619045"/>
    <lineage>
        <taxon>Bacteria</taxon>
        <taxon>Candidatus Magasanikiibacteriota</taxon>
    </lineage>
</organism>
<evidence type="ECO:0000313" key="2">
    <source>
        <dbReference type="EMBL" id="KKP59648.1"/>
    </source>
</evidence>
<protein>
    <submittedName>
        <fullName evidence="2">Uncharacterized protein</fullName>
    </submittedName>
</protein>
<proteinExistence type="predicted"/>
<gene>
    <name evidence="2" type="ORF">UR53_C0001G0148</name>
</gene>
<reference evidence="2 3" key="1">
    <citation type="journal article" date="2015" name="Nature">
        <title>rRNA introns, odd ribosomes, and small enigmatic genomes across a large radiation of phyla.</title>
        <authorList>
            <person name="Brown C.T."/>
            <person name="Hug L.A."/>
            <person name="Thomas B.C."/>
            <person name="Sharon I."/>
            <person name="Castelle C.J."/>
            <person name="Singh A."/>
            <person name="Wilkins M.J."/>
            <person name="Williams K.H."/>
            <person name="Banfield J.F."/>
        </authorList>
    </citation>
    <scope>NUCLEOTIDE SEQUENCE [LARGE SCALE GENOMIC DNA]</scope>
</reference>
<dbReference type="Proteomes" id="UP000034927">
    <property type="component" value="Unassembled WGS sequence"/>
</dbReference>
<comment type="caution">
    <text evidence="2">The sequence shown here is derived from an EMBL/GenBank/DDBJ whole genome shotgun (WGS) entry which is preliminary data.</text>
</comment>
<dbReference type="EMBL" id="LBPO01000001">
    <property type="protein sequence ID" value="KKP59648.1"/>
    <property type="molecule type" value="Genomic_DNA"/>
</dbReference>
<feature type="transmembrane region" description="Helical" evidence="1">
    <location>
        <begin position="12"/>
        <end position="32"/>
    </location>
</feature>
<evidence type="ECO:0000313" key="3">
    <source>
        <dbReference type="Proteomes" id="UP000034927"/>
    </source>
</evidence>